<organism evidence="2 3">
    <name type="scientific">Trichoglossum hirsutum</name>
    <dbReference type="NCBI Taxonomy" id="265104"/>
    <lineage>
        <taxon>Eukaryota</taxon>
        <taxon>Fungi</taxon>
        <taxon>Dikarya</taxon>
        <taxon>Ascomycota</taxon>
        <taxon>Pezizomycotina</taxon>
        <taxon>Geoglossomycetes</taxon>
        <taxon>Geoglossales</taxon>
        <taxon>Geoglossaceae</taxon>
        <taxon>Trichoglossum</taxon>
    </lineage>
</organism>
<proteinExistence type="predicted"/>
<protein>
    <submittedName>
        <fullName evidence="2">Uncharacterized protein</fullName>
    </submittedName>
</protein>
<evidence type="ECO:0000313" key="2">
    <source>
        <dbReference type="EMBL" id="KAH0551663.1"/>
    </source>
</evidence>
<dbReference type="AlphaFoldDB" id="A0A9P8IJP7"/>
<feature type="region of interest" description="Disordered" evidence="1">
    <location>
        <begin position="123"/>
        <end position="234"/>
    </location>
</feature>
<feature type="compositionally biased region" description="Low complexity" evidence="1">
    <location>
        <begin position="216"/>
        <end position="226"/>
    </location>
</feature>
<name>A0A9P8IJP7_9PEZI</name>
<evidence type="ECO:0000256" key="1">
    <source>
        <dbReference type="SAM" id="MobiDB-lite"/>
    </source>
</evidence>
<feature type="region of interest" description="Disordered" evidence="1">
    <location>
        <begin position="402"/>
        <end position="425"/>
    </location>
</feature>
<dbReference type="EMBL" id="JAGHQM010001846">
    <property type="protein sequence ID" value="KAH0551663.1"/>
    <property type="molecule type" value="Genomic_DNA"/>
</dbReference>
<accession>A0A9P8IJP7</accession>
<dbReference type="Proteomes" id="UP000750711">
    <property type="component" value="Unassembled WGS sequence"/>
</dbReference>
<keyword evidence="3" id="KW-1185">Reference proteome</keyword>
<feature type="region of interest" description="Disordered" evidence="1">
    <location>
        <begin position="69"/>
        <end position="92"/>
    </location>
</feature>
<feature type="compositionally biased region" description="Low complexity" evidence="1">
    <location>
        <begin position="159"/>
        <end position="171"/>
    </location>
</feature>
<gene>
    <name evidence="2" type="ORF">GP486_007120</name>
</gene>
<comment type="caution">
    <text evidence="2">The sequence shown here is derived from an EMBL/GenBank/DDBJ whole genome shotgun (WGS) entry which is preliminary data.</text>
</comment>
<reference evidence="2" key="1">
    <citation type="submission" date="2021-03" db="EMBL/GenBank/DDBJ databases">
        <title>Comparative genomics and phylogenomic investigation of the class Geoglossomycetes provide insights into ecological specialization and systematics.</title>
        <authorList>
            <person name="Melie T."/>
            <person name="Pirro S."/>
            <person name="Miller A.N."/>
            <person name="Quandt A."/>
        </authorList>
    </citation>
    <scope>NUCLEOTIDE SEQUENCE</scope>
    <source>
        <strain evidence="2">CAQ_001_2017</strain>
    </source>
</reference>
<evidence type="ECO:0000313" key="3">
    <source>
        <dbReference type="Proteomes" id="UP000750711"/>
    </source>
</evidence>
<sequence>MSESSIDWRSLEPGEVRIIVEQQVALIGSINHPQTAYVRSAIIAWMSQGDRLETLASYIFTSLRLEDQADDNIPPRSNSGGPTLVSGDTDDHLMSDAPNDKVGYVRQLLFQAGVHQAGRVRVRQLPPRPPCQTRRYRVERQSPVRQLPPRLSCQALKRTAATSPSTATKAAVPSKEASKKTKRTSSSIATKAVVPNKGRSSKTAAIPNKGESSKTAAAGQSAAGVAEFSDPENPQDIRKLNKKWGDLEKADLASTNLWLRANWQGKAKPNHLKRLSVFAELSITKRVKNKMVSVIIGPGLADKMLSIAGEDALNELASQIQITMRKEKDHANTTVGTNVMFDDRCYDNGSEVYSNFGMIVSLGQENIKIDLDYSLTRLKYRYNCIWIKKYYELERASEVAATKKDKGKGKQGTATQAKNEEGKQGEGVATRAKDSICELLHCTASRFDAWVRLGAQLCLLIEEMGDRVLALIPLEISDSKILQIPVAAFKLVVSTLPEWRPGIKKLSGLVDIFLLHALLKGGLITPMIIKDMLLKANGPALKHAVKILAGPLLETIEAHIAAEGEENSEEIVVGTVWNAHGAAIRGIGNRVDAHRSIVAMPPPPPKGYIGRRSFPPL</sequence>